<comment type="caution">
    <text evidence="2">The sequence shown here is derived from an EMBL/GenBank/DDBJ whole genome shotgun (WGS) entry which is preliminary data.</text>
</comment>
<dbReference type="Proteomes" id="UP000235392">
    <property type="component" value="Unassembled WGS sequence"/>
</dbReference>
<evidence type="ECO:0000256" key="1">
    <source>
        <dbReference type="SAM" id="MobiDB-lite"/>
    </source>
</evidence>
<evidence type="ECO:0000313" key="2">
    <source>
        <dbReference type="EMBL" id="PLW16659.1"/>
    </source>
</evidence>
<sequence length="132" mass="14694">MAPTRKRPRRGSRQMDNTDGPTVNFTEDQTDGNSTAPSGTPVVTEATNEDQLEHARKLARNQVRAAYASYKPPQLSDQLDKFNCRMIAWQCVVKQLNDQHTTICAVIFSPILADASGNNKKDQVTARLHLLV</sequence>
<reference evidence="2 3" key="1">
    <citation type="submission" date="2017-11" db="EMBL/GenBank/DDBJ databases">
        <title>De novo assembly and phasing of dikaryotic genomes from two isolates of Puccinia coronata f. sp. avenae, the causal agent of oat crown rust.</title>
        <authorList>
            <person name="Miller M.E."/>
            <person name="Zhang Y."/>
            <person name="Omidvar V."/>
            <person name="Sperschneider J."/>
            <person name="Schwessinger B."/>
            <person name="Raley C."/>
            <person name="Palmer J.M."/>
            <person name="Garnica D."/>
            <person name="Upadhyaya N."/>
            <person name="Rathjen J."/>
            <person name="Taylor J.M."/>
            <person name="Park R.F."/>
            <person name="Dodds P.N."/>
            <person name="Hirsch C.D."/>
            <person name="Kianian S.F."/>
            <person name="Figueroa M."/>
        </authorList>
    </citation>
    <scope>NUCLEOTIDE SEQUENCE [LARGE SCALE GENOMIC DNA]</scope>
    <source>
        <strain evidence="2">12SD80</strain>
    </source>
</reference>
<dbReference type="AlphaFoldDB" id="A0A2N5STT4"/>
<organism evidence="2 3">
    <name type="scientific">Puccinia coronata f. sp. avenae</name>
    <dbReference type="NCBI Taxonomy" id="200324"/>
    <lineage>
        <taxon>Eukaryota</taxon>
        <taxon>Fungi</taxon>
        <taxon>Dikarya</taxon>
        <taxon>Basidiomycota</taxon>
        <taxon>Pucciniomycotina</taxon>
        <taxon>Pucciniomycetes</taxon>
        <taxon>Pucciniales</taxon>
        <taxon>Pucciniaceae</taxon>
        <taxon>Puccinia</taxon>
    </lineage>
</organism>
<accession>A0A2N5STT4</accession>
<protein>
    <submittedName>
        <fullName evidence="2">Uncharacterized protein</fullName>
    </submittedName>
</protein>
<feature type="compositionally biased region" description="Basic residues" evidence="1">
    <location>
        <begin position="1"/>
        <end position="12"/>
    </location>
</feature>
<evidence type="ECO:0000313" key="3">
    <source>
        <dbReference type="Proteomes" id="UP000235392"/>
    </source>
</evidence>
<feature type="compositionally biased region" description="Polar residues" evidence="1">
    <location>
        <begin position="14"/>
        <end position="38"/>
    </location>
</feature>
<gene>
    <name evidence="2" type="ORF">PCASD_14562</name>
</gene>
<feature type="region of interest" description="Disordered" evidence="1">
    <location>
        <begin position="1"/>
        <end position="50"/>
    </location>
</feature>
<dbReference type="EMBL" id="PGCI01000767">
    <property type="protein sequence ID" value="PLW16659.1"/>
    <property type="molecule type" value="Genomic_DNA"/>
</dbReference>
<proteinExistence type="predicted"/>
<name>A0A2N5STT4_9BASI</name>